<proteinExistence type="inferred from homology"/>
<comment type="similarity">
    <text evidence="1">Belongs to the universal ribosomal protein uS10 family.</text>
</comment>
<evidence type="ECO:0000313" key="6">
    <source>
        <dbReference type="EMBL" id="KAL0060772.1"/>
    </source>
</evidence>
<gene>
    <name evidence="6" type="primary">RSM10</name>
    <name evidence="6" type="ORF">AAF712_012415</name>
</gene>
<dbReference type="InterPro" id="IPR036838">
    <property type="entry name" value="Ribosomal_uS10_dom_sf"/>
</dbReference>
<keyword evidence="6" id="KW-0436">Ligase</keyword>
<protein>
    <submittedName>
        <fullName evidence="6">Mitochondrial 37S ribosomal protein rsm10</fullName>
        <ecNumber evidence="6">6.1.1.2</ecNumber>
    </submittedName>
</protein>
<dbReference type="InterPro" id="IPR001848">
    <property type="entry name" value="Ribosomal_uS10"/>
</dbReference>
<comment type="caution">
    <text evidence="6">The sequence shown here is derived from an EMBL/GenBank/DDBJ whole genome shotgun (WGS) entry which is preliminary data.</text>
</comment>
<dbReference type="Gene3D" id="3.30.70.600">
    <property type="entry name" value="Ribosomal protein S10 domain"/>
    <property type="match status" value="1"/>
</dbReference>
<dbReference type="EMBL" id="JBBXMP010000161">
    <property type="protein sequence ID" value="KAL0060772.1"/>
    <property type="molecule type" value="Genomic_DNA"/>
</dbReference>
<sequence length="323" mass="36370">MFRSVLTQSSRILAREHAHATRTRLPIILHRSKTTKSPTKPQYDHPEAAHEQALDNLFDKEDITVEDIEAFEAEMEKNIESVFQASTTTPEKLAQSEGEIFGSQPTTTPETQTLKYDPASLPRPVTLEQLGRDFTEEDYATALVHGRGIQLPYFHPRTHDIPVANIQFRSHHPRLLDLFTHFATHAASSLGIPTSRVFALPTQRSLWTVPRSPFVHKKSQENFERRVYKRAIKAWDADPEVVDRWAQYLVRHQMGGVAMRITKWERMPVGVGKTRLARVKGALQTPASVDSGSIKELGKKIVAEELKNLEGATVKGAAVTKVS</sequence>
<reference evidence="6 7" key="1">
    <citation type="submission" date="2024-05" db="EMBL/GenBank/DDBJ databases">
        <title>A draft genome resource for the thread blight pathogen Marasmius tenuissimus strain MS-2.</title>
        <authorList>
            <person name="Yulfo-Soto G.E."/>
            <person name="Baruah I.K."/>
            <person name="Amoako-Attah I."/>
            <person name="Bukari Y."/>
            <person name="Meinhardt L.W."/>
            <person name="Bailey B.A."/>
            <person name="Cohen S.P."/>
        </authorList>
    </citation>
    <scope>NUCLEOTIDE SEQUENCE [LARGE SCALE GENOMIC DNA]</scope>
    <source>
        <strain evidence="6 7">MS-2</strain>
    </source>
</reference>
<dbReference type="Proteomes" id="UP001437256">
    <property type="component" value="Unassembled WGS sequence"/>
</dbReference>
<dbReference type="SMART" id="SM01403">
    <property type="entry name" value="Ribosomal_S10"/>
    <property type="match status" value="1"/>
</dbReference>
<evidence type="ECO:0000256" key="1">
    <source>
        <dbReference type="ARBA" id="ARBA00007102"/>
    </source>
</evidence>
<keyword evidence="7" id="KW-1185">Reference proteome</keyword>
<feature type="domain" description="Small ribosomal subunit protein uS10" evidence="5">
    <location>
        <begin position="165"/>
        <end position="262"/>
    </location>
</feature>
<dbReference type="EC" id="6.1.1.2" evidence="6"/>
<dbReference type="Pfam" id="PF00338">
    <property type="entry name" value="Ribosomal_S10"/>
    <property type="match status" value="1"/>
</dbReference>
<dbReference type="GO" id="GO:0005840">
    <property type="term" value="C:ribosome"/>
    <property type="evidence" value="ECO:0007669"/>
    <property type="project" value="UniProtKB-KW"/>
</dbReference>
<accession>A0ABR2ZHP6</accession>
<dbReference type="InterPro" id="IPR027486">
    <property type="entry name" value="Ribosomal_uS10_dom"/>
</dbReference>
<evidence type="ECO:0000256" key="2">
    <source>
        <dbReference type="ARBA" id="ARBA00022980"/>
    </source>
</evidence>
<keyword evidence="3" id="KW-0687">Ribonucleoprotein</keyword>
<dbReference type="SUPFAM" id="SSF54999">
    <property type="entry name" value="Ribosomal protein S10"/>
    <property type="match status" value="1"/>
</dbReference>
<evidence type="ECO:0000256" key="4">
    <source>
        <dbReference type="SAM" id="MobiDB-lite"/>
    </source>
</evidence>
<dbReference type="GO" id="GO:0004830">
    <property type="term" value="F:tryptophan-tRNA ligase activity"/>
    <property type="evidence" value="ECO:0007669"/>
    <property type="project" value="UniProtKB-EC"/>
</dbReference>
<dbReference type="HAMAP" id="MF_00508">
    <property type="entry name" value="Ribosomal_uS10"/>
    <property type="match status" value="1"/>
</dbReference>
<dbReference type="PANTHER" id="PTHR11700">
    <property type="entry name" value="30S RIBOSOMAL PROTEIN S10 FAMILY MEMBER"/>
    <property type="match status" value="1"/>
</dbReference>
<evidence type="ECO:0000259" key="5">
    <source>
        <dbReference type="SMART" id="SM01403"/>
    </source>
</evidence>
<organism evidence="6 7">
    <name type="scientific">Marasmius tenuissimus</name>
    <dbReference type="NCBI Taxonomy" id="585030"/>
    <lineage>
        <taxon>Eukaryota</taxon>
        <taxon>Fungi</taxon>
        <taxon>Dikarya</taxon>
        <taxon>Basidiomycota</taxon>
        <taxon>Agaricomycotina</taxon>
        <taxon>Agaricomycetes</taxon>
        <taxon>Agaricomycetidae</taxon>
        <taxon>Agaricales</taxon>
        <taxon>Marasmiineae</taxon>
        <taxon>Marasmiaceae</taxon>
        <taxon>Marasmius</taxon>
    </lineage>
</organism>
<keyword evidence="2 6" id="KW-0689">Ribosomal protein</keyword>
<evidence type="ECO:0000256" key="3">
    <source>
        <dbReference type="ARBA" id="ARBA00023274"/>
    </source>
</evidence>
<name>A0ABR2ZHP6_9AGAR</name>
<evidence type="ECO:0000313" key="7">
    <source>
        <dbReference type="Proteomes" id="UP001437256"/>
    </source>
</evidence>
<feature type="region of interest" description="Disordered" evidence="4">
    <location>
        <begin position="24"/>
        <end position="46"/>
    </location>
</feature>